<dbReference type="PANTHER" id="PTHR30033:SF1">
    <property type="entry name" value="FLAGELLAR HOOK-ASSOCIATED PROTEIN 1"/>
    <property type="match status" value="1"/>
</dbReference>
<comment type="subcellular location">
    <subcellularLocation>
        <location evidence="1">Bacterial flagellum basal body</location>
    </subcellularLocation>
    <subcellularLocation>
        <location evidence="2">Secreted</location>
    </subcellularLocation>
</comment>
<dbReference type="Pfam" id="PF22638">
    <property type="entry name" value="FlgK_D1"/>
    <property type="match status" value="1"/>
</dbReference>
<keyword evidence="10" id="KW-0282">Flagellum</keyword>
<comment type="caution">
    <text evidence="10">The sequence shown here is derived from an EMBL/GenBank/DDBJ whole genome shotgun (WGS) entry which is preliminary data.</text>
</comment>
<organism evidence="10 11">
    <name type="scientific">Iodidimonas muriae</name>
    <dbReference type="NCBI Taxonomy" id="261467"/>
    <lineage>
        <taxon>Bacteria</taxon>
        <taxon>Pseudomonadati</taxon>
        <taxon>Pseudomonadota</taxon>
        <taxon>Alphaproteobacteria</taxon>
        <taxon>Iodidimonadales</taxon>
        <taxon>Iodidimonadaceae</taxon>
        <taxon>Iodidimonas</taxon>
    </lineage>
</organism>
<reference evidence="11" key="1">
    <citation type="journal article" date="2019" name="Int. J. Syst. Evol. Microbiol.">
        <title>The Global Catalogue of Microorganisms (GCM) 10K type strain sequencing project: providing services to taxonomists for standard genome sequencing and annotation.</title>
        <authorList>
            <consortium name="The Broad Institute Genomics Platform"/>
            <consortium name="The Broad Institute Genome Sequencing Center for Infectious Disease"/>
            <person name="Wu L."/>
            <person name="Ma J."/>
        </authorList>
    </citation>
    <scope>NUCLEOTIDE SEQUENCE [LARGE SCALE GENOMIC DNA]</scope>
    <source>
        <strain evidence="11">JCM 17843</strain>
    </source>
</reference>
<comment type="similarity">
    <text evidence="3">Belongs to the flagella basal body rod proteins family.</text>
</comment>
<evidence type="ECO:0000313" key="10">
    <source>
        <dbReference type="EMBL" id="GGO15531.1"/>
    </source>
</evidence>
<keyword evidence="6" id="KW-0975">Bacterial flagellum</keyword>
<dbReference type="InterPro" id="IPR001444">
    <property type="entry name" value="Flag_bb_rod_N"/>
</dbReference>
<feature type="domain" description="Flagellar hook-associated protein FlgK helical" evidence="9">
    <location>
        <begin position="94"/>
        <end position="313"/>
    </location>
</feature>
<evidence type="ECO:0000256" key="6">
    <source>
        <dbReference type="ARBA" id="ARBA00023143"/>
    </source>
</evidence>
<evidence type="ECO:0000256" key="5">
    <source>
        <dbReference type="ARBA" id="ARBA00022525"/>
    </source>
</evidence>
<gene>
    <name evidence="10" type="ORF">GCM10007972_23710</name>
</gene>
<dbReference type="InterPro" id="IPR010930">
    <property type="entry name" value="Flg_bb/hook_C_dom"/>
</dbReference>
<dbReference type="InterPro" id="IPR002371">
    <property type="entry name" value="FlgK"/>
</dbReference>
<name>A0ABQ2LFH0_9PROT</name>
<proteinExistence type="inferred from homology"/>
<dbReference type="Pfam" id="PF06429">
    <property type="entry name" value="Flg_bbr_C"/>
    <property type="match status" value="1"/>
</dbReference>
<protein>
    <recommendedName>
        <fullName evidence="4">Flagellar hook-associated protein 1</fullName>
    </recommendedName>
</protein>
<dbReference type="Proteomes" id="UP000602381">
    <property type="component" value="Unassembled WGS sequence"/>
</dbReference>
<dbReference type="EMBL" id="BMOV01000009">
    <property type="protein sequence ID" value="GGO15531.1"/>
    <property type="molecule type" value="Genomic_DNA"/>
</dbReference>
<keyword evidence="5" id="KW-0964">Secreted</keyword>
<dbReference type="Pfam" id="PF00460">
    <property type="entry name" value="Flg_bb_rod"/>
    <property type="match status" value="1"/>
</dbReference>
<accession>A0ABQ2LFH0</accession>
<evidence type="ECO:0000259" key="7">
    <source>
        <dbReference type="Pfam" id="PF00460"/>
    </source>
</evidence>
<evidence type="ECO:0000256" key="2">
    <source>
        <dbReference type="ARBA" id="ARBA00004613"/>
    </source>
</evidence>
<evidence type="ECO:0000256" key="4">
    <source>
        <dbReference type="ARBA" id="ARBA00016244"/>
    </source>
</evidence>
<sequence>MSLTLALSNAQSGLRSAQQQISTTSVNIANASTAGFVRKDSTLSSLVLGGAGSGVVTSQERSAVDERLLRDIRLEEARLADAQIRSEALSRYAEVFGDPAQERSISFMIEGLADSFRTLFDQPASATAQNAVLDAAYDLVGGFQTIQAAITSEREASEQAIGFAVEEANLALNRVEDLNRSIRRAQAVGEDASDLRDERDRQISALSQIVGIRSFEREDGEMVVLSSEGVTLVDGRARQIDFTAASFVDPSVTLGTGLSGLSVEGTDITPGGGGAMAVGSGKLAGLFTLRDTVFPDFQAQVDGLASGVLVQFQNADASLPPGGAGLFTDASAVHDPLAFAAGLAGRIAVNDGQVDPAAGGVLSRLRDGVAAATPGDSADSTQVAAFLDGLTGTASFPPGTGLSASDSLLGFSALMMDAQQSMRVNADGEVASRSIVRDTLTLRFVDQTGVNVDAEAQRLLVIEQAFSANARVVAAVQTMFDELNRIR</sequence>
<dbReference type="InterPro" id="IPR053927">
    <property type="entry name" value="FlgK_helical"/>
</dbReference>
<evidence type="ECO:0000256" key="1">
    <source>
        <dbReference type="ARBA" id="ARBA00004117"/>
    </source>
</evidence>
<feature type="domain" description="Flagellar basal body rod protein N-terminal" evidence="7">
    <location>
        <begin position="8"/>
        <end position="36"/>
    </location>
</feature>
<dbReference type="RefSeq" id="WP_188873987.1">
    <property type="nucleotide sequence ID" value="NZ_BMOV01000009.1"/>
</dbReference>
<evidence type="ECO:0000313" key="11">
    <source>
        <dbReference type="Proteomes" id="UP000602381"/>
    </source>
</evidence>
<dbReference type="PANTHER" id="PTHR30033">
    <property type="entry name" value="FLAGELLAR HOOK-ASSOCIATED PROTEIN 1"/>
    <property type="match status" value="1"/>
</dbReference>
<keyword evidence="10" id="KW-0969">Cilium</keyword>
<keyword evidence="11" id="KW-1185">Reference proteome</keyword>
<dbReference type="SUPFAM" id="SSF64518">
    <property type="entry name" value="Phase 1 flagellin"/>
    <property type="match status" value="1"/>
</dbReference>
<dbReference type="NCBIfam" id="TIGR02492">
    <property type="entry name" value="flgK_ends"/>
    <property type="match status" value="1"/>
</dbReference>
<evidence type="ECO:0000256" key="3">
    <source>
        <dbReference type="ARBA" id="ARBA00009677"/>
    </source>
</evidence>
<evidence type="ECO:0000259" key="8">
    <source>
        <dbReference type="Pfam" id="PF06429"/>
    </source>
</evidence>
<feature type="domain" description="Flagellar basal-body/hook protein C-terminal" evidence="8">
    <location>
        <begin position="444"/>
        <end position="486"/>
    </location>
</feature>
<evidence type="ECO:0000259" key="9">
    <source>
        <dbReference type="Pfam" id="PF22638"/>
    </source>
</evidence>
<keyword evidence="10" id="KW-0966">Cell projection</keyword>